<feature type="binding site" evidence="8">
    <location>
        <position position="319"/>
    </location>
    <ligand>
        <name>Zn(2+)</name>
        <dbReference type="ChEBI" id="CHEBI:29105"/>
        <label>2</label>
    </ligand>
</feature>
<evidence type="ECO:0000256" key="5">
    <source>
        <dbReference type="ARBA" id="ARBA00022801"/>
    </source>
</evidence>
<comment type="cofactor">
    <cofactor evidence="8">
        <name>a divalent metal cation</name>
        <dbReference type="ChEBI" id="CHEBI:60240"/>
    </cofactor>
    <text evidence="8">Binds 2 divalent metal cations per subunit.</text>
</comment>
<evidence type="ECO:0000256" key="8">
    <source>
        <dbReference type="PIRSR" id="PIRSR001123-2"/>
    </source>
</evidence>
<sequence length="354" mass="37339">MDGRRREFLTALLETGAPTGFETAAQRVWIDHCSDVADEVRTDAYGNAVAVHEGSGDGPTVVVTGHGDEIGFVVRRIDDDGFLHLSRVGGTDKTVSRGQHVTIRTDDGSVSGVIGQTAIHLRDGDDDEVAEITEQYVDIGAADEEEARDLVDVGDPLTVASGVEELQGTRLTGRAMDNRVGTWSAAEVLRTAVENDVDATVKAVSTVQEEVGGNGAQMIGFDLDPDAAVVVDVTHATDTPGLAAKRDVDVALGEGPSIRRGLPDHPKLVDALRTVADDADVPIQLEAASNTTKTDANSIFVQRGGIPSVNVGIPTRYMHTPVEVIDTADLTGAVDVIAALVERTDEFAPFSVEP</sequence>
<dbReference type="SUPFAM" id="SSF101821">
    <property type="entry name" value="Aminopeptidase/glucanase lid domain"/>
    <property type="match status" value="1"/>
</dbReference>
<feature type="binding site" evidence="8">
    <location>
        <position position="177"/>
    </location>
    <ligand>
        <name>Zn(2+)</name>
        <dbReference type="ChEBI" id="CHEBI:29105"/>
        <label>1</label>
    </ligand>
</feature>
<dbReference type="AlphaFoldDB" id="A0A1H8JVC7"/>
<evidence type="ECO:0000256" key="2">
    <source>
        <dbReference type="ARBA" id="ARBA00022438"/>
    </source>
</evidence>
<feature type="binding site" evidence="8">
    <location>
        <position position="66"/>
    </location>
    <ligand>
        <name>Zn(2+)</name>
        <dbReference type="ChEBI" id="CHEBI:29105"/>
        <label>1</label>
    </ligand>
</feature>
<keyword evidence="2" id="KW-0031">Aminopeptidase</keyword>
<evidence type="ECO:0000313" key="10">
    <source>
        <dbReference type="Proteomes" id="UP000198775"/>
    </source>
</evidence>
<protein>
    <submittedName>
        <fullName evidence="9">Endoglucanase</fullName>
    </submittedName>
</protein>
<evidence type="ECO:0000256" key="4">
    <source>
        <dbReference type="ARBA" id="ARBA00022723"/>
    </source>
</evidence>
<dbReference type="OrthoDB" id="30642at2157"/>
<evidence type="ECO:0000256" key="7">
    <source>
        <dbReference type="PIRSR" id="PIRSR001123-1"/>
    </source>
</evidence>
<dbReference type="PANTHER" id="PTHR32481:SF0">
    <property type="entry name" value="AMINOPEPTIDASE YPDE-RELATED"/>
    <property type="match status" value="1"/>
</dbReference>
<gene>
    <name evidence="9" type="ORF">SAMN05216388_1005185</name>
</gene>
<keyword evidence="5" id="KW-0378">Hydrolase</keyword>
<evidence type="ECO:0000313" key="9">
    <source>
        <dbReference type="EMBL" id="SEN84455.1"/>
    </source>
</evidence>
<dbReference type="GO" id="GO:0004177">
    <property type="term" value="F:aminopeptidase activity"/>
    <property type="evidence" value="ECO:0007669"/>
    <property type="project" value="UniProtKB-UniRule"/>
</dbReference>
<dbReference type="PIRSF" id="PIRSF001123">
    <property type="entry name" value="PepA_GA"/>
    <property type="match status" value="1"/>
</dbReference>
<keyword evidence="10" id="KW-1185">Reference proteome</keyword>
<comment type="similarity">
    <text evidence="1 6">Belongs to the peptidase M42 family.</text>
</comment>
<dbReference type="GO" id="GO:0046872">
    <property type="term" value="F:metal ion binding"/>
    <property type="evidence" value="ECO:0007669"/>
    <property type="project" value="UniProtKB-UniRule"/>
</dbReference>
<name>A0A1H8JVC7_9EURY</name>
<dbReference type="PANTHER" id="PTHR32481">
    <property type="entry name" value="AMINOPEPTIDASE"/>
    <property type="match status" value="1"/>
</dbReference>
<evidence type="ECO:0000256" key="6">
    <source>
        <dbReference type="PIRNR" id="PIRNR001123"/>
    </source>
</evidence>
<feature type="binding site" evidence="8">
    <location>
        <position position="232"/>
    </location>
    <ligand>
        <name>Zn(2+)</name>
        <dbReference type="ChEBI" id="CHEBI:29105"/>
        <label>1</label>
    </ligand>
</feature>
<feature type="binding site" evidence="8">
    <location>
        <position position="210"/>
    </location>
    <ligand>
        <name>Zn(2+)</name>
        <dbReference type="ChEBI" id="CHEBI:29105"/>
        <label>2</label>
    </ligand>
</feature>
<dbReference type="EMBL" id="FOCX01000005">
    <property type="protein sequence ID" value="SEN84455.1"/>
    <property type="molecule type" value="Genomic_DNA"/>
</dbReference>
<dbReference type="GO" id="GO:0006508">
    <property type="term" value="P:proteolysis"/>
    <property type="evidence" value="ECO:0007669"/>
    <property type="project" value="UniProtKB-KW"/>
</dbReference>
<proteinExistence type="inferred from homology"/>
<feature type="active site" description="Proton acceptor" evidence="7">
    <location>
        <position position="209"/>
    </location>
</feature>
<dbReference type="Proteomes" id="UP000198775">
    <property type="component" value="Unassembled WGS sequence"/>
</dbReference>
<dbReference type="Gene3D" id="3.40.630.10">
    <property type="entry name" value="Zn peptidases"/>
    <property type="match status" value="1"/>
</dbReference>
<keyword evidence="3" id="KW-0645">Protease</keyword>
<dbReference type="Gene3D" id="2.40.30.40">
    <property type="entry name" value="Peptidase M42, domain 2"/>
    <property type="match status" value="1"/>
</dbReference>
<accession>A0A1H8JVC7</accession>
<keyword evidence="4 8" id="KW-0479">Metal-binding</keyword>
<feature type="binding site" evidence="8">
    <location>
        <position position="177"/>
    </location>
    <ligand>
        <name>Zn(2+)</name>
        <dbReference type="ChEBI" id="CHEBI:29105"/>
        <label>2</label>
    </ligand>
</feature>
<dbReference type="InterPro" id="IPR023367">
    <property type="entry name" value="Peptidase_M42_dom2"/>
</dbReference>
<dbReference type="RefSeq" id="WP_092658931.1">
    <property type="nucleotide sequence ID" value="NZ_FOCX01000005.1"/>
</dbReference>
<dbReference type="SUPFAM" id="SSF53187">
    <property type="entry name" value="Zn-dependent exopeptidases"/>
    <property type="match status" value="1"/>
</dbReference>
<dbReference type="InterPro" id="IPR008007">
    <property type="entry name" value="Peptidase_M42"/>
</dbReference>
<organism evidence="9 10">
    <name type="scientific">Halorientalis persicus</name>
    <dbReference type="NCBI Taxonomy" id="1367881"/>
    <lineage>
        <taxon>Archaea</taxon>
        <taxon>Methanobacteriati</taxon>
        <taxon>Methanobacteriota</taxon>
        <taxon>Stenosarchaea group</taxon>
        <taxon>Halobacteria</taxon>
        <taxon>Halobacteriales</taxon>
        <taxon>Haloarculaceae</taxon>
        <taxon>Halorientalis</taxon>
    </lineage>
</organism>
<reference evidence="10" key="1">
    <citation type="submission" date="2016-10" db="EMBL/GenBank/DDBJ databases">
        <authorList>
            <person name="Varghese N."/>
            <person name="Submissions S."/>
        </authorList>
    </citation>
    <scope>NUCLEOTIDE SEQUENCE [LARGE SCALE GENOMIC DNA]</scope>
    <source>
        <strain evidence="10">IBRC-M 10043</strain>
    </source>
</reference>
<dbReference type="InterPro" id="IPR051464">
    <property type="entry name" value="Peptidase_M42_aminopept"/>
</dbReference>
<evidence type="ECO:0000256" key="1">
    <source>
        <dbReference type="ARBA" id="ARBA00006272"/>
    </source>
</evidence>
<evidence type="ECO:0000256" key="3">
    <source>
        <dbReference type="ARBA" id="ARBA00022670"/>
    </source>
</evidence>
<dbReference type="Pfam" id="PF05343">
    <property type="entry name" value="Peptidase_M42"/>
    <property type="match status" value="1"/>
</dbReference>